<dbReference type="Proteomes" id="UP001500837">
    <property type="component" value="Unassembled WGS sequence"/>
</dbReference>
<name>A0AAV3S6A5_9EURY</name>
<evidence type="ECO:0000313" key="3">
    <source>
        <dbReference type="Proteomes" id="UP001500837"/>
    </source>
</evidence>
<sequence length="92" mass="9308">MLRCASVNSALMASKPSIGGYIATVVTATGFAGVFALALLGAGGGIAIIGVVAFLVVFCTVLFVTIDSLIKEWLAYAITSDGLPPELAAEDD</sequence>
<gene>
    <name evidence="2" type="ORF">GCM10009066_09100</name>
</gene>
<organism evidence="2 3">
    <name type="scientific">Halarchaeum salinum</name>
    <dbReference type="NCBI Taxonomy" id="489912"/>
    <lineage>
        <taxon>Archaea</taxon>
        <taxon>Methanobacteriati</taxon>
        <taxon>Methanobacteriota</taxon>
        <taxon>Stenosarchaea group</taxon>
        <taxon>Halobacteria</taxon>
        <taxon>Halobacteriales</taxon>
        <taxon>Halobacteriaceae</taxon>
    </lineage>
</organism>
<feature type="transmembrane region" description="Helical" evidence="1">
    <location>
        <begin position="46"/>
        <end position="66"/>
    </location>
</feature>
<comment type="caution">
    <text evidence="2">The sequence shown here is derived from an EMBL/GenBank/DDBJ whole genome shotgun (WGS) entry which is preliminary data.</text>
</comment>
<feature type="transmembrane region" description="Helical" evidence="1">
    <location>
        <begin position="21"/>
        <end position="40"/>
    </location>
</feature>
<evidence type="ECO:0000256" key="1">
    <source>
        <dbReference type="SAM" id="Phobius"/>
    </source>
</evidence>
<keyword evidence="1" id="KW-0812">Transmembrane</keyword>
<keyword evidence="3" id="KW-1185">Reference proteome</keyword>
<protein>
    <submittedName>
        <fullName evidence="2">Uncharacterized protein</fullName>
    </submittedName>
</protein>
<keyword evidence="1" id="KW-0472">Membrane</keyword>
<proteinExistence type="predicted"/>
<reference evidence="2 3" key="1">
    <citation type="journal article" date="2019" name="Int. J. Syst. Evol. Microbiol.">
        <title>The Global Catalogue of Microorganisms (GCM) 10K type strain sequencing project: providing services to taxonomists for standard genome sequencing and annotation.</title>
        <authorList>
            <consortium name="The Broad Institute Genomics Platform"/>
            <consortium name="The Broad Institute Genome Sequencing Center for Infectious Disease"/>
            <person name="Wu L."/>
            <person name="Ma J."/>
        </authorList>
    </citation>
    <scope>NUCLEOTIDE SEQUENCE [LARGE SCALE GENOMIC DNA]</scope>
    <source>
        <strain evidence="2 3">JCM 16330</strain>
    </source>
</reference>
<evidence type="ECO:0000313" key="2">
    <source>
        <dbReference type="EMBL" id="GAA0296892.1"/>
    </source>
</evidence>
<dbReference type="AlphaFoldDB" id="A0AAV3S6A5"/>
<keyword evidence="1" id="KW-1133">Transmembrane helix</keyword>
<accession>A0AAV3S6A5</accession>
<dbReference type="EMBL" id="BAAABL010000037">
    <property type="protein sequence ID" value="GAA0296892.1"/>
    <property type="molecule type" value="Genomic_DNA"/>
</dbReference>